<name>A0A845AG05_9SPHN</name>
<comment type="caution">
    <text evidence="2">The sequence shown here is derived from an EMBL/GenBank/DDBJ whole genome shotgun (WGS) entry which is preliminary data.</text>
</comment>
<feature type="transmembrane region" description="Helical" evidence="1">
    <location>
        <begin position="27"/>
        <end position="47"/>
    </location>
</feature>
<gene>
    <name evidence="2" type="ORF">GRI58_01400</name>
</gene>
<organism evidence="2 3">
    <name type="scientific">Qipengyuania algicida</name>
    <dbReference type="NCBI Taxonomy" id="1836209"/>
    <lineage>
        <taxon>Bacteria</taxon>
        <taxon>Pseudomonadati</taxon>
        <taxon>Pseudomonadota</taxon>
        <taxon>Alphaproteobacteria</taxon>
        <taxon>Sphingomonadales</taxon>
        <taxon>Erythrobacteraceae</taxon>
        <taxon>Qipengyuania</taxon>
    </lineage>
</organism>
<keyword evidence="1" id="KW-0812">Transmembrane</keyword>
<accession>A0A845AG05</accession>
<keyword evidence="1" id="KW-0472">Membrane</keyword>
<evidence type="ECO:0000256" key="1">
    <source>
        <dbReference type="SAM" id="Phobius"/>
    </source>
</evidence>
<dbReference type="AlphaFoldDB" id="A0A845AG05"/>
<protein>
    <submittedName>
        <fullName evidence="2">Uncharacterized protein</fullName>
    </submittedName>
</protein>
<dbReference type="Proteomes" id="UP000439780">
    <property type="component" value="Unassembled WGS sequence"/>
</dbReference>
<evidence type="ECO:0000313" key="2">
    <source>
        <dbReference type="EMBL" id="MXP27476.1"/>
    </source>
</evidence>
<sequence length="239" mass="25291">MPTASALPVAPTPQASPIADSSNSSGLLPWLLGFAALLVAGGAFVFLRRRREDAPAPIEPPIVHRDTQDALPDAPAVSAEAESEALALQVEAIRLSRSFMNVTVDYRVTLRNRLGRALENATVEADLVSASNDRPLANQLAARDTALPARHSAARLGPGQSQRFEGRLQLPLAQAAIIQQGAVGVLVPLLRARASASNAAPLAKTYVIGQGAPGATRPQPFRIDEPPRSYEPLIQRALD</sequence>
<dbReference type="OrthoDB" id="7499632at2"/>
<dbReference type="EMBL" id="WTYA01000001">
    <property type="protein sequence ID" value="MXP27476.1"/>
    <property type="molecule type" value="Genomic_DNA"/>
</dbReference>
<proteinExistence type="predicted"/>
<evidence type="ECO:0000313" key="3">
    <source>
        <dbReference type="Proteomes" id="UP000439780"/>
    </source>
</evidence>
<keyword evidence="3" id="KW-1185">Reference proteome</keyword>
<keyword evidence="1" id="KW-1133">Transmembrane helix</keyword>
<dbReference type="RefSeq" id="WP_160751762.1">
    <property type="nucleotide sequence ID" value="NZ_WTYA01000001.1"/>
</dbReference>
<reference evidence="2 3" key="1">
    <citation type="submission" date="2019-12" db="EMBL/GenBank/DDBJ databases">
        <title>Genomic-based taxomic classification of the family Erythrobacteraceae.</title>
        <authorList>
            <person name="Xu L."/>
        </authorList>
    </citation>
    <scope>NUCLEOTIDE SEQUENCE [LARGE SCALE GENOMIC DNA]</scope>
    <source>
        <strain evidence="2 3">KEMB 9005-328</strain>
    </source>
</reference>